<evidence type="ECO:0000313" key="3">
    <source>
        <dbReference type="Proteomes" id="UP000092596"/>
    </source>
</evidence>
<dbReference type="InterPro" id="IPR027417">
    <property type="entry name" value="P-loop_NTPase"/>
</dbReference>
<feature type="compositionally biased region" description="Low complexity" evidence="1">
    <location>
        <begin position="117"/>
        <end position="134"/>
    </location>
</feature>
<dbReference type="GO" id="GO:0051782">
    <property type="term" value="P:negative regulation of cell division"/>
    <property type="evidence" value="ECO:0007669"/>
    <property type="project" value="TreeGrafter"/>
</dbReference>
<evidence type="ECO:0000313" key="2">
    <source>
        <dbReference type="EMBL" id="ANP26720.1"/>
    </source>
</evidence>
<dbReference type="GO" id="GO:0005829">
    <property type="term" value="C:cytosol"/>
    <property type="evidence" value="ECO:0007669"/>
    <property type="project" value="TreeGrafter"/>
</dbReference>
<dbReference type="InterPro" id="IPR050625">
    <property type="entry name" value="ParA/MinD_ATPase"/>
</dbReference>
<sequence length="502" mass="54232">MIAHARIVSAKDATIQFADRAERIEGESRNEVRTAIKHAFVAEARKQDGPIDVVIFDGPATHNLRVEPNGRIQPREADSRPLYASNAAMPAAAGQKRGRHSALSATSPASGNTPRPASASSPGSASAASAAALADLQKRLAAAEERPAADSTSSPEALDGTRRAGGDELTPSSTAQPHEPVVAPKRELPKDDLPTLDDLRAGNDAHRKPVATRGFNKFIRQATFGLIKPGPGRAERLELDQIERIRKRLDAPKNIAVVNLKGGAHKTTSVLMLAATLGMFRGGSVLAWDNNETRGTLGWRGIPSEHHLTALDLLHNLDHFAGTDARVADLDKYVRPQGDMNFDILASDEDPGSAASIDGDAFNRLNDTLSRFYRIKVVDTGNNVRASNWLAAVEGADQLVIVSTVREDTFNAAAWMIDELRMTGHKKQVENAVTILSHSSRGKIDRVLRKRLLHHFGAHTRAVLEVPFEPHFVDGGSLEWAKLSKETREAWMSATATVADGL</sequence>
<dbReference type="KEGG" id="dva:DAD186_01610"/>
<dbReference type="AlphaFoldDB" id="A0A1B0ZFJ7"/>
<feature type="region of interest" description="Disordered" evidence="1">
    <location>
        <begin position="88"/>
        <end position="205"/>
    </location>
</feature>
<accession>A0A1B0ZFJ7</accession>
<evidence type="ECO:0000256" key="1">
    <source>
        <dbReference type="SAM" id="MobiDB-lite"/>
    </source>
</evidence>
<dbReference type="Proteomes" id="UP000092596">
    <property type="component" value="Chromosome"/>
</dbReference>
<dbReference type="PANTHER" id="PTHR43384:SF14">
    <property type="entry name" value="ESX-1 SECRETION-ASSOCIATED PROTEIN ESPI"/>
    <property type="match status" value="1"/>
</dbReference>
<evidence type="ECO:0008006" key="4">
    <source>
        <dbReference type="Google" id="ProtNLM"/>
    </source>
</evidence>
<dbReference type="Gene3D" id="3.40.50.300">
    <property type="entry name" value="P-loop containing nucleotide triphosphate hydrolases"/>
    <property type="match status" value="1"/>
</dbReference>
<feature type="compositionally biased region" description="Basic and acidic residues" evidence="1">
    <location>
        <begin position="136"/>
        <end position="148"/>
    </location>
</feature>
<dbReference type="PANTHER" id="PTHR43384">
    <property type="entry name" value="SEPTUM SITE-DETERMINING PROTEIN MIND HOMOLOG, CHLOROPLASTIC-RELATED"/>
    <property type="match status" value="1"/>
</dbReference>
<dbReference type="RefSeq" id="WP_065247100.1">
    <property type="nucleotide sequence ID" value="NZ_CP012117.1"/>
</dbReference>
<feature type="compositionally biased region" description="Basic and acidic residues" evidence="1">
    <location>
        <begin position="184"/>
        <end position="205"/>
    </location>
</feature>
<dbReference type="EMBL" id="CP012117">
    <property type="protein sequence ID" value="ANP26720.1"/>
    <property type="molecule type" value="Genomic_DNA"/>
</dbReference>
<dbReference type="STRING" id="1630135.DAD186_01610"/>
<reference evidence="2 3" key="1">
    <citation type="submission" date="2015-06" db="EMBL/GenBank/DDBJ databases">
        <title>Investigation of pathophysiology for high-risk pregnancy and development of treatment modality based on it.</title>
        <authorList>
            <person name="Kim B.-C."/>
            <person name="Lim S."/>
        </authorList>
    </citation>
    <scope>NUCLEOTIDE SEQUENCE [LARGE SCALE GENOMIC DNA]</scope>
    <source>
        <strain evidence="2 3">AD1-86</strain>
    </source>
</reference>
<dbReference type="GO" id="GO:0016887">
    <property type="term" value="F:ATP hydrolysis activity"/>
    <property type="evidence" value="ECO:0007669"/>
    <property type="project" value="TreeGrafter"/>
</dbReference>
<dbReference type="PATRIC" id="fig|1630135.4.peg.164"/>
<name>A0A1B0ZFJ7_9MICO</name>
<proteinExistence type="predicted"/>
<protein>
    <recommendedName>
        <fullName evidence="4">Chromosome partitioning protein</fullName>
    </recommendedName>
</protein>
<dbReference type="SUPFAM" id="SSF52540">
    <property type="entry name" value="P-loop containing nucleoside triphosphate hydrolases"/>
    <property type="match status" value="1"/>
</dbReference>
<dbReference type="GO" id="GO:0009898">
    <property type="term" value="C:cytoplasmic side of plasma membrane"/>
    <property type="evidence" value="ECO:0007669"/>
    <property type="project" value="TreeGrafter"/>
</dbReference>
<dbReference type="GO" id="GO:0005524">
    <property type="term" value="F:ATP binding"/>
    <property type="evidence" value="ECO:0007669"/>
    <property type="project" value="TreeGrafter"/>
</dbReference>
<organism evidence="2 3">
    <name type="scientific">Dermabacter vaginalis</name>
    <dbReference type="NCBI Taxonomy" id="1630135"/>
    <lineage>
        <taxon>Bacteria</taxon>
        <taxon>Bacillati</taxon>
        <taxon>Actinomycetota</taxon>
        <taxon>Actinomycetes</taxon>
        <taxon>Micrococcales</taxon>
        <taxon>Dermabacteraceae</taxon>
        <taxon>Dermabacter</taxon>
    </lineage>
</organism>
<feature type="compositionally biased region" description="Polar residues" evidence="1">
    <location>
        <begin position="103"/>
        <end position="115"/>
    </location>
</feature>
<gene>
    <name evidence="2" type="ORF">DAD186_01610</name>
</gene>